<organism evidence="2 3">
    <name type="scientific">Pleomassaria siparia CBS 279.74</name>
    <dbReference type="NCBI Taxonomy" id="1314801"/>
    <lineage>
        <taxon>Eukaryota</taxon>
        <taxon>Fungi</taxon>
        <taxon>Dikarya</taxon>
        <taxon>Ascomycota</taxon>
        <taxon>Pezizomycotina</taxon>
        <taxon>Dothideomycetes</taxon>
        <taxon>Pleosporomycetidae</taxon>
        <taxon>Pleosporales</taxon>
        <taxon>Pleomassariaceae</taxon>
        <taxon>Pleomassaria</taxon>
    </lineage>
</organism>
<protein>
    <recommendedName>
        <fullName evidence="4">Peroxin 11C</fullName>
    </recommendedName>
</protein>
<evidence type="ECO:0000313" key="2">
    <source>
        <dbReference type="EMBL" id="KAF2705951.1"/>
    </source>
</evidence>
<dbReference type="AlphaFoldDB" id="A0A6G1K0G7"/>
<reference evidence="2" key="1">
    <citation type="journal article" date="2020" name="Stud. Mycol.">
        <title>101 Dothideomycetes genomes: a test case for predicting lifestyles and emergence of pathogens.</title>
        <authorList>
            <person name="Haridas S."/>
            <person name="Albert R."/>
            <person name="Binder M."/>
            <person name="Bloem J."/>
            <person name="Labutti K."/>
            <person name="Salamov A."/>
            <person name="Andreopoulos B."/>
            <person name="Baker S."/>
            <person name="Barry K."/>
            <person name="Bills G."/>
            <person name="Bluhm B."/>
            <person name="Cannon C."/>
            <person name="Castanera R."/>
            <person name="Culley D."/>
            <person name="Daum C."/>
            <person name="Ezra D."/>
            <person name="Gonzalez J."/>
            <person name="Henrissat B."/>
            <person name="Kuo A."/>
            <person name="Liang C."/>
            <person name="Lipzen A."/>
            <person name="Lutzoni F."/>
            <person name="Magnuson J."/>
            <person name="Mondo S."/>
            <person name="Nolan M."/>
            <person name="Ohm R."/>
            <person name="Pangilinan J."/>
            <person name="Park H.-J."/>
            <person name="Ramirez L."/>
            <person name="Alfaro M."/>
            <person name="Sun H."/>
            <person name="Tritt A."/>
            <person name="Yoshinaga Y."/>
            <person name="Zwiers L.-H."/>
            <person name="Turgeon B."/>
            <person name="Goodwin S."/>
            <person name="Spatafora J."/>
            <person name="Crous P."/>
            <person name="Grigoriev I."/>
        </authorList>
    </citation>
    <scope>NUCLEOTIDE SEQUENCE</scope>
    <source>
        <strain evidence="2">CBS 279.74</strain>
    </source>
</reference>
<proteinExistence type="predicted"/>
<keyword evidence="3" id="KW-1185">Reference proteome</keyword>
<feature type="region of interest" description="Disordered" evidence="1">
    <location>
        <begin position="1"/>
        <end position="43"/>
    </location>
</feature>
<gene>
    <name evidence="2" type="ORF">K504DRAFT_460033</name>
</gene>
<feature type="compositionally biased region" description="Low complexity" evidence="1">
    <location>
        <begin position="1"/>
        <end position="30"/>
    </location>
</feature>
<sequence>MPSTASLSATTTTTTTTTIPSDPTIDTSIPPERPPPRPQSSSTSLQRLVLLLRQYMTTLAHTTDANILRFSNLLSTPSGTDALLCTVGYTLDLLSTLISQYLSQNLISAATPTLRSSRTTNPIDHHVVLPPPHMQTLSRMRTCSKALASTISDYRIFVRLWGLFGIYTWARSTYLTPSLPSAASRGERALRAITWTQVVAGVAFQVLENGAYLASKGAIWTSSDGDDAAGSSSKTREAAWWIWSSRFWAAHVGLELVRLYLQSRSTSRSGAGAGAALTRAAVSSEKDGIEAAADGEKEYKILREEQKREDWLWWRDAVSNAAYAPMTLHWSVEEGLLSELGVGILGTVAGGALLVDKWRETR</sequence>
<accession>A0A6G1K0G7</accession>
<name>A0A6G1K0G7_9PLEO</name>
<evidence type="ECO:0008006" key="4">
    <source>
        <dbReference type="Google" id="ProtNLM"/>
    </source>
</evidence>
<dbReference type="PANTHER" id="PTHR12652:SF25">
    <property type="entry name" value="MICROBODY (PEROXISOME) PROLIFERATION PROTEIN PEROXIN 11C (EUROFUNG)"/>
    <property type="match status" value="1"/>
</dbReference>
<dbReference type="PANTHER" id="PTHR12652">
    <property type="entry name" value="PEROXISOMAL BIOGENESIS FACTOR 11"/>
    <property type="match status" value="1"/>
</dbReference>
<dbReference type="OrthoDB" id="10005898at2759"/>
<evidence type="ECO:0000313" key="3">
    <source>
        <dbReference type="Proteomes" id="UP000799428"/>
    </source>
</evidence>
<dbReference type="Proteomes" id="UP000799428">
    <property type="component" value="Unassembled WGS sequence"/>
</dbReference>
<dbReference type="EMBL" id="MU005777">
    <property type="protein sequence ID" value="KAF2705951.1"/>
    <property type="molecule type" value="Genomic_DNA"/>
</dbReference>
<evidence type="ECO:0000256" key="1">
    <source>
        <dbReference type="SAM" id="MobiDB-lite"/>
    </source>
</evidence>